<dbReference type="PANTHER" id="PTHR33627:SF1">
    <property type="entry name" value="TRANSPOSASE"/>
    <property type="match status" value="1"/>
</dbReference>
<protein>
    <recommendedName>
        <fullName evidence="2">Transposase IS701-like DDE domain-containing protein</fullName>
    </recommendedName>
</protein>
<gene>
    <name evidence="3" type="ORF">SSP24_29460</name>
</gene>
<dbReference type="InterPro" id="IPR039365">
    <property type="entry name" value="IS701-like"/>
</dbReference>
<evidence type="ECO:0000313" key="4">
    <source>
        <dbReference type="Proteomes" id="UP000317881"/>
    </source>
</evidence>
<evidence type="ECO:0000313" key="3">
    <source>
        <dbReference type="EMBL" id="GEC05291.1"/>
    </source>
</evidence>
<dbReference type="Proteomes" id="UP000317881">
    <property type="component" value="Unassembled WGS sequence"/>
</dbReference>
<evidence type="ECO:0000256" key="1">
    <source>
        <dbReference type="SAM" id="MobiDB-lite"/>
    </source>
</evidence>
<dbReference type="InterPro" id="IPR012337">
    <property type="entry name" value="RNaseH-like_sf"/>
</dbReference>
<accession>A0A4Y3VI06</accession>
<dbReference type="InterPro" id="IPR038721">
    <property type="entry name" value="IS701-like_DDE_dom"/>
</dbReference>
<feature type="region of interest" description="Disordered" evidence="1">
    <location>
        <begin position="214"/>
        <end position="277"/>
    </location>
</feature>
<dbReference type="PANTHER" id="PTHR33627">
    <property type="entry name" value="TRANSPOSASE"/>
    <property type="match status" value="1"/>
</dbReference>
<dbReference type="EMBL" id="BJND01000020">
    <property type="protein sequence ID" value="GEC05291.1"/>
    <property type="molecule type" value="Genomic_DNA"/>
</dbReference>
<keyword evidence="4" id="KW-1185">Reference proteome</keyword>
<name>A0A4Y3VI06_9ACTN</name>
<feature type="compositionally biased region" description="Pro residues" evidence="1">
    <location>
        <begin position="264"/>
        <end position="277"/>
    </location>
</feature>
<dbReference type="Pfam" id="PF13546">
    <property type="entry name" value="DDE_5"/>
    <property type="match status" value="1"/>
</dbReference>
<dbReference type="AlphaFoldDB" id="A0A4Y3VI06"/>
<comment type="caution">
    <text evidence="3">The sequence shown here is derived from an EMBL/GenBank/DDBJ whole genome shotgun (WGS) entry which is preliminary data.</text>
</comment>
<feature type="domain" description="Transposase IS701-like DDE" evidence="2">
    <location>
        <begin position="7"/>
        <end position="250"/>
    </location>
</feature>
<feature type="compositionally biased region" description="Basic residues" evidence="1">
    <location>
        <begin position="223"/>
        <end position="244"/>
    </location>
</feature>
<proteinExistence type="predicted"/>
<evidence type="ECO:0000259" key="2">
    <source>
        <dbReference type="Pfam" id="PF13546"/>
    </source>
</evidence>
<dbReference type="SUPFAM" id="SSF53098">
    <property type="entry name" value="Ribonuclease H-like"/>
    <property type="match status" value="1"/>
</dbReference>
<reference evidence="3 4" key="1">
    <citation type="submission" date="2019-06" db="EMBL/GenBank/DDBJ databases">
        <title>Whole genome shotgun sequence of Streptomyces spinoverrucosus NBRC 14228.</title>
        <authorList>
            <person name="Hosoyama A."/>
            <person name="Uohara A."/>
            <person name="Ohji S."/>
            <person name="Ichikawa N."/>
        </authorList>
    </citation>
    <scope>NUCLEOTIDE SEQUENCE [LARGE SCALE GENOMIC DNA]</scope>
    <source>
        <strain evidence="3 4">NBRC 14228</strain>
    </source>
</reference>
<organism evidence="3 4">
    <name type="scientific">Streptomyces spinoverrucosus</name>
    <dbReference type="NCBI Taxonomy" id="284043"/>
    <lineage>
        <taxon>Bacteria</taxon>
        <taxon>Bacillati</taxon>
        <taxon>Actinomycetota</taxon>
        <taxon>Actinomycetes</taxon>
        <taxon>Kitasatosporales</taxon>
        <taxon>Streptomycetaceae</taxon>
        <taxon>Streptomyces</taxon>
    </lineage>
</organism>
<dbReference type="NCBIfam" id="NF033540">
    <property type="entry name" value="transpos_IS701"/>
    <property type="match status" value="1"/>
</dbReference>
<sequence>MARIAGRFGRVEPRASARAYLLGLLSKAERKNCWQLAEQTGLARPGPMQRLLRSARWDADAVRDDLRAYAVEHLGTDGGVLIVDETGFVKKGHSSAGVQRQYTGTAGRIENSQVGVFLAYATSPGRALVDRRLYLPEQSWCSDPERRHAAGIPDEVQFQTKPRLAWEMIAAAQEAGVKARWVTGDEAYGQDPQLRAALEARGTGYVMAVACSTRGADQPRPHPCPRGHRRRPTARHRLAAAQRRSRCERPALLRLGLGPHRQRQPPPPADPPQPHDR</sequence>